<keyword evidence="2" id="KW-1185">Reference proteome</keyword>
<organism evidence="1 2">
    <name type="scientific">Pantoea stewartii subsp. stewartii DC283</name>
    <dbReference type="NCBI Taxonomy" id="660596"/>
    <lineage>
        <taxon>Bacteria</taxon>
        <taxon>Pseudomonadati</taxon>
        <taxon>Pseudomonadota</taxon>
        <taxon>Gammaproteobacteria</taxon>
        <taxon>Enterobacterales</taxon>
        <taxon>Erwiniaceae</taxon>
        <taxon>Pantoea</taxon>
    </lineage>
</organism>
<protein>
    <submittedName>
        <fullName evidence="1">Transcriptional regulator</fullName>
    </submittedName>
</protein>
<dbReference type="InterPro" id="IPR031856">
    <property type="entry name" value="YdaS_toxin-like"/>
</dbReference>
<accession>A0ABN4Z9L2</accession>
<evidence type="ECO:0000313" key="1">
    <source>
        <dbReference type="EMBL" id="ARF51984.1"/>
    </source>
</evidence>
<name>A0ABN4Z9L2_PANSE</name>
<dbReference type="InterPro" id="IPR010982">
    <property type="entry name" value="Lambda_DNA-bd_dom_sf"/>
</dbReference>
<dbReference type="Proteomes" id="UP000192380">
    <property type="component" value="Chromosome"/>
</dbReference>
<proteinExistence type="predicted"/>
<dbReference type="SUPFAM" id="SSF47413">
    <property type="entry name" value="lambda repressor-like DNA-binding domains"/>
    <property type="match status" value="1"/>
</dbReference>
<gene>
    <name evidence="1" type="ORF">DSJ_17910</name>
</gene>
<dbReference type="Gene3D" id="1.10.260.40">
    <property type="entry name" value="lambda repressor-like DNA-binding domains"/>
    <property type="match status" value="1"/>
</dbReference>
<evidence type="ECO:0000313" key="2">
    <source>
        <dbReference type="Proteomes" id="UP000192380"/>
    </source>
</evidence>
<dbReference type="Pfam" id="PF15943">
    <property type="entry name" value="YdaS_toxin"/>
    <property type="match status" value="1"/>
</dbReference>
<sequence length="70" mass="7452">MTPLDKAIAAVGGCQKTLAEKVGVTPQAINMLKRRGGHLPVRKISKFTSATGLTREELYPDLFSHTGTAA</sequence>
<reference evidence="1 2" key="1">
    <citation type="submission" date="2016-10" db="EMBL/GenBank/DDBJ databases">
        <title>Complete Genome Assembly of Pantoea stewartii subsp. stewartii DC283, a Corn Pathogen.</title>
        <authorList>
            <person name="Duong D.A."/>
            <person name="Stevens A.M."/>
            <person name="Jensen R.V."/>
        </authorList>
    </citation>
    <scope>NUCLEOTIDE SEQUENCE [LARGE SCALE GENOMIC DNA]</scope>
    <source>
        <strain evidence="1 2">DC283</strain>
    </source>
</reference>
<dbReference type="EMBL" id="CP017581">
    <property type="protein sequence ID" value="ARF51984.1"/>
    <property type="molecule type" value="Genomic_DNA"/>
</dbReference>